<evidence type="ECO:0000256" key="8">
    <source>
        <dbReference type="ARBA" id="ARBA00031347"/>
    </source>
</evidence>
<dbReference type="AlphaFoldDB" id="A0A851NTI0"/>
<dbReference type="GO" id="GO:0017119">
    <property type="term" value="C:Golgi transport complex"/>
    <property type="evidence" value="ECO:0007669"/>
    <property type="project" value="InterPro"/>
</dbReference>
<gene>
    <name evidence="9" type="primary">Cog8</name>
    <name evidence="9" type="ORF">PENPIL_R12801</name>
</gene>
<evidence type="ECO:0000256" key="5">
    <source>
        <dbReference type="ARBA" id="ARBA00022927"/>
    </source>
</evidence>
<dbReference type="PANTHER" id="PTHR21311">
    <property type="entry name" value="CONSERVED OLIGOMERIC GOLGI COMPLEX COMPONENT 8"/>
    <property type="match status" value="1"/>
</dbReference>
<keyword evidence="7" id="KW-0472">Membrane</keyword>
<keyword evidence="10" id="KW-1185">Reference proteome</keyword>
<comment type="caution">
    <text evidence="9">The sequence shown here is derived from an EMBL/GenBank/DDBJ whole genome shotgun (WGS) entry which is preliminary data.</text>
</comment>
<sequence>RSFMRDAEAIACSRRMNSLTLNRHTEILEILEIPQLMDTCVRNRYYEEALELAAYVRRLEKKHGGIPVIQGIVAEVRQSAQLMLTELIQQLRTNIPLPTCLRVIGYLRRMDVFTEAELRIKFLQARDAWLRSVQAAIPEDDPYFHLTKTVEACRVHLFDIVTQYRAIFSDEEPLLAPEQPALNEGAIFHGWVLQKVSEFLQVLERDLQRGVGGRLDSLLGQCMYFGLSFSRVGADFRGQLAPIFQRIAAATFSKAVEEAVEKFQEEMNSYTLISAPAALGSAMAVPVPAAQPGTLQPPMVLLDFPPLACFLNGLLVAFNDLRLCCPIALAQDVAACLQDALGKV</sequence>
<evidence type="ECO:0000256" key="2">
    <source>
        <dbReference type="ARBA" id="ARBA00006419"/>
    </source>
</evidence>
<dbReference type="InterPro" id="IPR007255">
    <property type="entry name" value="COG8"/>
</dbReference>
<evidence type="ECO:0000256" key="4">
    <source>
        <dbReference type="ARBA" id="ARBA00022448"/>
    </source>
</evidence>
<evidence type="ECO:0000256" key="6">
    <source>
        <dbReference type="ARBA" id="ARBA00023034"/>
    </source>
</evidence>
<dbReference type="GO" id="GO:0000139">
    <property type="term" value="C:Golgi membrane"/>
    <property type="evidence" value="ECO:0007669"/>
    <property type="project" value="UniProtKB-SubCell"/>
</dbReference>
<evidence type="ECO:0000256" key="3">
    <source>
        <dbReference type="ARBA" id="ARBA00020983"/>
    </source>
</evidence>
<reference evidence="9" key="1">
    <citation type="submission" date="2019-09" db="EMBL/GenBank/DDBJ databases">
        <title>Bird 10,000 Genomes (B10K) Project - Family phase.</title>
        <authorList>
            <person name="Zhang G."/>
        </authorList>
    </citation>
    <scope>NUCLEOTIDE SEQUENCE</scope>
    <source>
        <strain evidence="9">B10K-DU-001-08</strain>
        <tissue evidence="9">Muscle</tissue>
    </source>
</reference>
<dbReference type="Proteomes" id="UP000613066">
    <property type="component" value="Unassembled WGS sequence"/>
</dbReference>
<dbReference type="SUPFAM" id="SSF74788">
    <property type="entry name" value="Cullin repeat-like"/>
    <property type="match status" value="1"/>
</dbReference>
<dbReference type="GO" id="GO:0006891">
    <property type="term" value="P:intra-Golgi vesicle-mediated transport"/>
    <property type="evidence" value="ECO:0007669"/>
    <property type="project" value="TreeGrafter"/>
</dbReference>
<evidence type="ECO:0000256" key="1">
    <source>
        <dbReference type="ARBA" id="ARBA00004395"/>
    </source>
</evidence>
<keyword evidence="5" id="KW-0653">Protein transport</keyword>
<dbReference type="PANTHER" id="PTHR21311:SF0">
    <property type="entry name" value="CONSERVED OLIGOMERIC GOLGI COMPLEX SUBUNIT 8"/>
    <property type="match status" value="1"/>
</dbReference>
<feature type="non-terminal residue" evidence="9">
    <location>
        <position position="344"/>
    </location>
</feature>
<dbReference type="EMBL" id="WBMW01001847">
    <property type="protein sequence ID" value="NXC41442.1"/>
    <property type="molecule type" value="Genomic_DNA"/>
</dbReference>
<name>A0A851NTI0_9GALL</name>
<protein>
    <recommendedName>
        <fullName evidence="3">Conserved oligomeric Golgi complex subunit 8</fullName>
    </recommendedName>
    <alternativeName>
        <fullName evidence="8">Component of oligomeric Golgi complex 8</fullName>
    </alternativeName>
</protein>
<dbReference type="GO" id="GO:0015031">
    <property type="term" value="P:protein transport"/>
    <property type="evidence" value="ECO:0007669"/>
    <property type="project" value="UniProtKB-KW"/>
</dbReference>
<feature type="non-terminal residue" evidence="9">
    <location>
        <position position="1"/>
    </location>
</feature>
<evidence type="ECO:0000313" key="9">
    <source>
        <dbReference type="EMBL" id="NXC41442.1"/>
    </source>
</evidence>
<comment type="subcellular location">
    <subcellularLocation>
        <location evidence="1">Golgi apparatus membrane</location>
        <topology evidence="1">Peripheral membrane protein</topology>
    </subcellularLocation>
</comment>
<evidence type="ECO:0000313" key="10">
    <source>
        <dbReference type="Proteomes" id="UP000613066"/>
    </source>
</evidence>
<comment type="similarity">
    <text evidence="2">Belongs to the COG8 family.</text>
</comment>
<organism evidence="9 10">
    <name type="scientific">Penelope pileata</name>
    <dbReference type="NCBI Taxonomy" id="1118817"/>
    <lineage>
        <taxon>Eukaryota</taxon>
        <taxon>Metazoa</taxon>
        <taxon>Chordata</taxon>
        <taxon>Craniata</taxon>
        <taxon>Vertebrata</taxon>
        <taxon>Euteleostomi</taxon>
        <taxon>Archelosauria</taxon>
        <taxon>Archosauria</taxon>
        <taxon>Dinosauria</taxon>
        <taxon>Saurischia</taxon>
        <taxon>Theropoda</taxon>
        <taxon>Coelurosauria</taxon>
        <taxon>Aves</taxon>
        <taxon>Neognathae</taxon>
        <taxon>Galloanserae</taxon>
        <taxon>Galliformes</taxon>
        <taxon>Cracidae</taxon>
        <taxon>Penelope</taxon>
    </lineage>
</organism>
<keyword evidence="6" id="KW-0333">Golgi apparatus</keyword>
<proteinExistence type="inferred from homology"/>
<evidence type="ECO:0000256" key="7">
    <source>
        <dbReference type="ARBA" id="ARBA00023136"/>
    </source>
</evidence>
<dbReference type="Pfam" id="PF04124">
    <property type="entry name" value="Dor1"/>
    <property type="match status" value="1"/>
</dbReference>
<keyword evidence="4" id="KW-0813">Transport</keyword>
<dbReference type="InterPro" id="IPR016159">
    <property type="entry name" value="Cullin_repeat-like_dom_sf"/>
</dbReference>
<dbReference type="OrthoDB" id="1661054at2759"/>
<accession>A0A851NTI0</accession>